<dbReference type="AlphaFoldDB" id="L8GP64"/>
<keyword evidence="3" id="KW-1185">Reference proteome</keyword>
<protein>
    <recommendedName>
        <fullName evidence="4">Glycosyltransferase family 92 protein</fullName>
    </recommendedName>
</protein>
<dbReference type="KEGG" id="acan:ACA1_391380"/>
<evidence type="ECO:0000313" key="3">
    <source>
        <dbReference type="Proteomes" id="UP000011083"/>
    </source>
</evidence>
<keyword evidence="1" id="KW-0472">Membrane</keyword>
<proteinExistence type="predicted"/>
<feature type="transmembrane region" description="Helical" evidence="1">
    <location>
        <begin position="17"/>
        <end position="34"/>
    </location>
</feature>
<organism evidence="2 3">
    <name type="scientific">Acanthamoeba castellanii (strain ATCC 30010 / Neff)</name>
    <dbReference type="NCBI Taxonomy" id="1257118"/>
    <lineage>
        <taxon>Eukaryota</taxon>
        <taxon>Amoebozoa</taxon>
        <taxon>Discosea</taxon>
        <taxon>Longamoebia</taxon>
        <taxon>Centramoebida</taxon>
        <taxon>Acanthamoebidae</taxon>
        <taxon>Acanthamoeba</taxon>
    </lineage>
</organism>
<sequence>MVGTAQLLLPPLDQRQPLLASIFCCFFFFFFFFLSSSSSSSFSSAAEPFHVPWNAFVSTPSGRAQVIAVSQDHRTWPNVSALPAPLRPRTFHNLTRRHNPSLRIFQLHLALTIHAFNYVRTQVPVERTFQAIELWWTDYNPRTRERVEVKLPAHDYVIDMPLGAYYRYGFRPEHLELIVRCAFFVPDGAWLTRPDMRFAVFAAEEVAFFPLDQVLHFPKLAPLLSITTTATAIAKRKPLPSAPWAGRSRRGLGPIVRATGDDATVRVGAWITKKFTWTADDDLWLLWTLDVVGVDHVVLELASVDLDIKAVERRLAGHPGVLERVTIVAVDAPGRDDKVTYCYLQELLVWDGFVRFQADFDFVFLVDTDEFVQLFSAEPPYERVDVKTFIARNRELLETGGHAYLHRLRVGRTQANGLVEPGLPAFLRGVLSRDGAQFQAMAEAGGGGWDWQGKSLFNVNGAVQPYLHFSVGYSTDMWPAREAHVLHIRQSGGKEWANGTLAWWLTQLVHPAQPSRS</sequence>
<keyword evidence="1" id="KW-0812">Transmembrane</keyword>
<evidence type="ECO:0000256" key="1">
    <source>
        <dbReference type="SAM" id="Phobius"/>
    </source>
</evidence>
<dbReference type="GeneID" id="14915323"/>
<keyword evidence="1" id="KW-1133">Transmembrane helix</keyword>
<reference evidence="2 3" key="1">
    <citation type="journal article" date="2013" name="Genome Biol.">
        <title>Genome of Acanthamoeba castellanii highlights extensive lateral gene transfer and early evolution of tyrosine kinase signaling.</title>
        <authorList>
            <person name="Clarke M."/>
            <person name="Lohan A.J."/>
            <person name="Liu B."/>
            <person name="Lagkouvardos I."/>
            <person name="Roy S."/>
            <person name="Zafar N."/>
            <person name="Bertelli C."/>
            <person name="Schilde C."/>
            <person name="Kianianmomeni A."/>
            <person name="Burglin T.R."/>
            <person name="Frech C."/>
            <person name="Turcotte B."/>
            <person name="Kopec K.O."/>
            <person name="Synnott J.M."/>
            <person name="Choo C."/>
            <person name="Paponov I."/>
            <person name="Finkler A."/>
            <person name="Soon Heng Tan C."/>
            <person name="Hutchins A.P."/>
            <person name="Weinmeier T."/>
            <person name="Rattei T."/>
            <person name="Chu J.S."/>
            <person name="Gimenez G."/>
            <person name="Irimia M."/>
            <person name="Rigden D.J."/>
            <person name="Fitzpatrick D.A."/>
            <person name="Lorenzo-Morales J."/>
            <person name="Bateman A."/>
            <person name="Chiu C.H."/>
            <person name="Tang P."/>
            <person name="Hegemann P."/>
            <person name="Fromm H."/>
            <person name="Raoult D."/>
            <person name="Greub G."/>
            <person name="Miranda-Saavedra D."/>
            <person name="Chen N."/>
            <person name="Nash P."/>
            <person name="Ginger M.L."/>
            <person name="Horn M."/>
            <person name="Schaap P."/>
            <person name="Caler L."/>
            <person name="Loftus B."/>
        </authorList>
    </citation>
    <scope>NUCLEOTIDE SEQUENCE [LARGE SCALE GENOMIC DNA]</scope>
    <source>
        <strain evidence="2 3">Neff</strain>
    </source>
</reference>
<dbReference type="VEuPathDB" id="AmoebaDB:ACA1_391380"/>
<gene>
    <name evidence="2" type="ORF">ACA1_391380</name>
</gene>
<dbReference type="Proteomes" id="UP000011083">
    <property type="component" value="Unassembled WGS sequence"/>
</dbReference>
<evidence type="ECO:0000313" key="2">
    <source>
        <dbReference type="EMBL" id="ELR14770.1"/>
    </source>
</evidence>
<name>L8GP64_ACACF</name>
<accession>L8GP64</accession>
<dbReference type="RefSeq" id="XP_004336783.1">
    <property type="nucleotide sequence ID" value="XM_004336735.1"/>
</dbReference>
<evidence type="ECO:0008006" key="4">
    <source>
        <dbReference type="Google" id="ProtNLM"/>
    </source>
</evidence>
<dbReference type="EMBL" id="KB008044">
    <property type="protein sequence ID" value="ELR14770.1"/>
    <property type="molecule type" value="Genomic_DNA"/>
</dbReference>